<evidence type="ECO:0000313" key="2">
    <source>
        <dbReference type="Proteomes" id="UP000005239"/>
    </source>
</evidence>
<sequence>MRDQQNLSLIAECSSTANERGVGRIEENNVNINFDVPKAFSFTSTLSHPQFLLLNTQIFNNPNFSMEKRRQLIRKLATSDTDYDDELL</sequence>
<dbReference type="AlphaFoldDB" id="A0A2A6C0E6"/>
<evidence type="ECO:0000313" key="1">
    <source>
        <dbReference type="EnsemblMetazoa" id="PPA42057.1"/>
    </source>
</evidence>
<reference evidence="1" key="2">
    <citation type="submission" date="2022-06" db="UniProtKB">
        <authorList>
            <consortium name="EnsemblMetazoa"/>
        </authorList>
    </citation>
    <scope>IDENTIFICATION</scope>
    <source>
        <strain evidence="1">PS312</strain>
    </source>
</reference>
<name>A0A2A6C0E6_PRIPA</name>
<accession>A0A2A6C0E6</accession>
<dbReference type="EnsemblMetazoa" id="PPA42057.1">
    <property type="protein sequence ID" value="PPA42057.1"/>
    <property type="gene ID" value="WBGene00280426"/>
</dbReference>
<reference evidence="2" key="1">
    <citation type="journal article" date="2008" name="Nat. Genet.">
        <title>The Pristionchus pacificus genome provides a unique perspective on nematode lifestyle and parasitism.</title>
        <authorList>
            <person name="Dieterich C."/>
            <person name="Clifton S.W."/>
            <person name="Schuster L.N."/>
            <person name="Chinwalla A."/>
            <person name="Delehaunty K."/>
            <person name="Dinkelacker I."/>
            <person name="Fulton L."/>
            <person name="Fulton R."/>
            <person name="Godfrey J."/>
            <person name="Minx P."/>
            <person name="Mitreva M."/>
            <person name="Roeseler W."/>
            <person name="Tian H."/>
            <person name="Witte H."/>
            <person name="Yang S.P."/>
            <person name="Wilson R.K."/>
            <person name="Sommer R.J."/>
        </authorList>
    </citation>
    <scope>NUCLEOTIDE SEQUENCE [LARGE SCALE GENOMIC DNA]</scope>
    <source>
        <strain evidence="2">PS312</strain>
    </source>
</reference>
<keyword evidence="2" id="KW-1185">Reference proteome</keyword>
<proteinExistence type="predicted"/>
<dbReference type="Proteomes" id="UP000005239">
    <property type="component" value="Unassembled WGS sequence"/>
</dbReference>
<accession>A0A8R1YXV2</accession>
<gene>
    <name evidence="1" type="primary">WBGene00280426</name>
</gene>
<organism evidence="1 2">
    <name type="scientific">Pristionchus pacificus</name>
    <name type="common">Parasitic nematode worm</name>
    <dbReference type="NCBI Taxonomy" id="54126"/>
    <lineage>
        <taxon>Eukaryota</taxon>
        <taxon>Metazoa</taxon>
        <taxon>Ecdysozoa</taxon>
        <taxon>Nematoda</taxon>
        <taxon>Chromadorea</taxon>
        <taxon>Rhabditida</taxon>
        <taxon>Rhabditina</taxon>
        <taxon>Diplogasteromorpha</taxon>
        <taxon>Diplogasteroidea</taxon>
        <taxon>Neodiplogasteridae</taxon>
        <taxon>Pristionchus</taxon>
    </lineage>
</organism>
<protein>
    <submittedName>
        <fullName evidence="1">Uncharacterized protein</fullName>
    </submittedName>
</protein>